<feature type="domain" description="N-acetyltransferase" evidence="2">
    <location>
        <begin position="10"/>
        <end position="178"/>
    </location>
</feature>
<gene>
    <name evidence="3" type="ORF">EAE32_03320</name>
</gene>
<accession>A0A3L9L6D9</accession>
<proteinExistence type="predicted"/>
<feature type="compositionally biased region" description="Low complexity" evidence="1">
    <location>
        <begin position="189"/>
        <end position="201"/>
    </location>
</feature>
<dbReference type="PROSITE" id="PS51186">
    <property type="entry name" value="GNAT"/>
    <property type="match status" value="1"/>
</dbReference>
<dbReference type="PANTHER" id="PTHR43792:SF1">
    <property type="entry name" value="N-ACETYLTRANSFERASE DOMAIN-CONTAINING PROTEIN"/>
    <property type="match status" value="1"/>
</dbReference>
<dbReference type="CDD" id="cd04301">
    <property type="entry name" value="NAT_SF"/>
    <property type="match status" value="1"/>
</dbReference>
<dbReference type="InterPro" id="IPR000182">
    <property type="entry name" value="GNAT_dom"/>
</dbReference>
<dbReference type="SUPFAM" id="SSF55729">
    <property type="entry name" value="Acyl-CoA N-acyltransferases (Nat)"/>
    <property type="match status" value="1"/>
</dbReference>
<protein>
    <submittedName>
        <fullName evidence="3">GNAT family N-acetyltransferase</fullName>
    </submittedName>
</protein>
<evidence type="ECO:0000313" key="3">
    <source>
        <dbReference type="EMBL" id="RLY94255.1"/>
    </source>
</evidence>
<feature type="region of interest" description="Disordered" evidence="1">
    <location>
        <begin position="183"/>
        <end position="283"/>
    </location>
</feature>
<comment type="caution">
    <text evidence="3">The sequence shown here is derived from an EMBL/GenBank/DDBJ whole genome shotgun (WGS) entry which is preliminary data.</text>
</comment>
<reference evidence="3 4" key="1">
    <citation type="submission" date="2018-10" db="EMBL/GenBank/DDBJ databases">
        <title>Kocuria tytonicola, new bacteria from the preen glands of American barn owls (Tyto furcata).</title>
        <authorList>
            <person name="Braun M.S."/>
            <person name="Wang E."/>
            <person name="Zimmermann S."/>
            <person name="Boutin S."/>
            <person name="Wagner H."/>
            <person name="Wink M."/>
        </authorList>
    </citation>
    <scope>NUCLEOTIDE SEQUENCE [LARGE SCALE GENOMIC DNA]</scope>
    <source>
        <strain evidence="3 4">473</strain>
    </source>
</reference>
<sequence length="283" mass="30524">MTVPLRTPRLRLRAYDAAADADADFVRDLYSREAVQRYIGDGTQRVRTLGEAREKIRRWQELYSQHPVHGIWLAHTHEGQPVGTVLLKPIPDSGADTARDTEIGWHFHPDAWGLGYATEAARAVLDHAWSSGLTRVVAVTHPENEASQAVCHRLGMTARGLSTAYYDAECALFELTAPLAVPSSGTEHTAPTPAVPSTAPTEARHDAPTTARRGTPTEARHDAPTTARRGTPTTARRGARTMAEHGAAGRSSVCGEGYDPRNERRGRGGGSGVAGTGSEEEPR</sequence>
<dbReference type="Gene3D" id="3.40.630.30">
    <property type="match status" value="1"/>
</dbReference>
<dbReference type="Proteomes" id="UP000277871">
    <property type="component" value="Unassembled WGS sequence"/>
</dbReference>
<dbReference type="InterPro" id="IPR016181">
    <property type="entry name" value="Acyl_CoA_acyltransferase"/>
</dbReference>
<dbReference type="AlphaFoldDB" id="A0A3L9L6D9"/>
<organism evidence="3 4">
    <name type="scientific">Kocuria tytonicola</name>
    <dbReference type="NCBI Taxonomy" id="2055946"/>
    <lineage>
        <taxon>Bacteria</taxon>
        <taxon>Bacillati</taxon>
        <taxon>Actinomycetota</taxon>
        <taxon>Actinomycetes</taxon>
        <taxon>Micrococcales</taxon>
        <taxon>Micrococcaceae</taxon>
        <taxon>Kocuria</taxon>
    </lineage>
</organism>
<evidence type="ECO:0000256" key="1">
    <source>
        <dbReference type="SAM" id="MobiDB-lite"/>
    </source>
</evidence>
<dbReference type="InterPro" id="IPR051531">
    <property type="entry name" value="N-acetyltransferase"/>
</dbReference>
<evidence type="ECO:0000313" key="4">
    <source>
        <dbReference type="Proteomes" id="UP000277871"/>
    </source>
</evidence>
<dbReference type="EMBL" id="RDEX01000001">
    <property type="protein sequence ID" value="RLY94255.1"/>
    <property type="molecule type" value="Genomic_DNA"/>
</dbReference>
<keyword evidence="3" id="KW-0808">Transferase</keyword>
<dbReference type="Pfam" id="PF13302">
    <property type="entry name" value="Acetyltransf_3"/>
    <property type="match status" value="1"/>
</dbReference>
<dbReference type="RefSeq" id="WP_121864174.1">
    <property type="nucleotide sequence ID" value="NZ_RDEX01000001.1"/>
</dbReference>
<dbReference type="PANTHER" id="PTHR43792">
    <property type="entry name" value="GNAT FAMILY, PUTATIVE (AFU_ORTHOLOGUE AFUA_3G00765)-RELATED-RELATED"/>
    <property type="match status" value="1"/>
</dbReference>
<evidence type="ECO:0000259" key="2">
    <source>
        <dbReference type="PROSITE" id="PS51186"/>
    </source>
</evidence>
<dbReference type="GO" id="GO:0016747">
    <property type="term" value="F:acyltransferase activity, transferring groups other than amino-acyl groups"/>
    <property type="evidence" value="ECO:0007669"/>
    <property type="project" value="InterPro"/>
</dbReference>
<feature type="compositionally biased region" description="Low complexity" evidence="1">
    <location>
        <begin position="224"/>
        <end position="236"/>
    </location>
</feature>
<name>A0A3L9L6D9_9MICC</name>
<keyword evidence="4" id="KW-1185">Reference proteome</keyword>